<evidence type="ECO:0000313" key="10">
    <source>
        <dbReference type="EMBL" id="KAK7682391.1"/>
    </source>
</evidence>
<dbReference type="InterPro" id="IPR001452">
    <property type="entry name" value="SH3_domain"/>
</dbReference>
<feature type="region of interest" description="Disordered" evidence="5">
    <location>
        <begin position="240"/>
        <end position="262"/>
    </location>
</feature>
<dbReference type="GO" id="GO:0005886">
    <property type="term" value="C:plasma membrane"/>
    <property type="evidence" value="ECO:0007669"/>
    <property type="project" value="TreeGrafter"/>
</dbReference>
<dbReference type="PROSITE" id="PS50212">
    <property type="entry name" value="RASGEF_NTER"/>
    <property type="match status" value="1"/>
</dbReference>
<dbReference type="Gene3D" id="2.30.30.40">
    <property type="entry name" value="SH3 Domains"/>
    <property type="match status" value="1"/>
</dbReference>
<dbReference type="PRINTS" id="PR00452">
    <property type="entry name" value="SH3DOMAIN"/>
</dbReference>
<feature type="region of interest" description="Disordered" evidence="5">
    <location>
        <begin position="804"/>
        <end position="880"/>
    </location>
</feature>
<evidence type="ECO:0000259" key="6">
    <source>
        <dbReference type="PROSITE" id="PS50002"/>
    </source>
</evidence>
<dbReference type="EMBL" id="JASBNA010000036">
    <property type="protein sequence ID" value="KAK7682391.1"/>
    <property type="molecule type" value="Genomic_DNA"/>
</dbReference>
<dbReference type="PANTHER" id="PTHR23113:SF368">
    <property type="entry name" value="CELL DIVISION CONTROL PROTEIN 25"/>
    <property type="match status" value="1"/>
</dbReference>
<dbReference type="InterPro" id="IPR056685">
    <property type="entry name" value="DUF7783"/>
</dbReference>
<feature type="compositionally biased region" description="Polar residues" evidence="5">
    <location>
        <begin position="312"/>
        <end position="321"/>
    </location>
</feature>
<feature type="compositionally biased region" description="Polar residues" evidence="5">
    <location>
        <begin position="347"/>
        <end position="356"/>
    </location>
</feature>
<dbReference type="Gene3D" id="2.20.70.10">
    <property type="match status" value="1"/>
</dbReference>
<dbReference type="Gene3D" id="1.20.870.10">
    <property type="entry name" value="Son of sevenless (SoS) protein Chain: S domain 1"/>
    <property type="match status" value="1"/>
</dbReference>
<keyword evidence="2 3" id="KW-0344">Guanine-nucleotide releasing factor</keyword>
<comment type="caution">
    <text evidence="10">The sequence shown here is derived from an EMBL/GenBank/DDBJ whole genome shotgun (WGS) entry which is preliminary data.</text>
</comment>
<dbReference type="Pfam" id="PF00618">
    <property type="entry name" value="RasGEF_N"/>
    <property type="match status" value="1"/>
</dbReference>
<feature type="domain" description="SH3" evidence="6">
    <location>
        <begin position="23"/>
        <end position="82"/>
    </location>
</feature>
<feature type="compositionally biased region" description="Low complexity" evidence="5">
    <location>
        <begin position="296"/>
        <end position="311"/>
    </location>
</feature>
<keyword evidence="11" id="KW-1185">Reference proteome</keyword>
<dbReference type="InterPro" id="IPR008937">
    <property type="entry name" value="Ras-like_GEF"/>
</dbReference>
<feature type="domain" description="Ras-GEF" evidence="7">
    <location>
        <begin position="1090"/>
        <end position="1326"/>
    </location>
</feature>
<proteinExistence type="predicted"/>
<feature type="region of interest" description="Disordered" evidence="5">
    <location>
        <begin position="143"/>
        <end position="178"/>
    </location>
</feature>
<feature type="domain" description="N-terminal Ras-GEF" evidence="9">
    <location>
        <begin position="926"/>
        <end position="1056"/>
    </location>
</feature>
<dbReference type="Pfam" id="PF00617">
    <property type="entry name" value="RasGEF"/>
    <property type="match status" value="1"/>
</dbReference>
<accession>A0AAW0FNH4</accession>
<sequence>MAISGFVPEPTAAQTPQPEEQYISTFFCRALYDYQTNDTSSLSFHKNDIIEVLTRLESGWWDGLLGDERGWFPSNYVAVISDQEAEAAFSSSEPSATQSAVASSSTAVDNDPVVDMALTMSRSLSGSSRDDDWLESDLDYQAPATQQSQQQQAPQPQPTRTQTTQTNGHTNGHSDFWVPQVSQDGRIFYVNTQTGQHSQDLPQEVEPDGDLAALSPSATRPVNTAVVLAEALGQAVTEDSNSNGAAGFGVPRRSRTPEPWSRRLADDGLSYYYQNKQTGQVSWTLPDSNDPPAYEQTQSSSSTMASSLTTQRLRSGSTASQTHKRSASVYSDDSDVQPMPGGRNRTESSAATSRTAVTGPIARPPIPRPSGERLALTDAEEIAKSVQTALFPAPPESPMELAQHVRDAVTTVTDFLQATGPSRRPEQAKEIDSRVLDVVAAVRNLLYVTATPTGHVPSHLYPRGPESRSSTGLQTHLKAAHRKVAGTLSKLVLSALALQYDPTQAVGDKPNRMEGDAKELERSVVQFVAEVQKYQEQYASPNGAKRLLGVYGTENIGLALPGAGNAASWKGFGYVATTPGSDPPARSLQSEVITESRTFLNALNSRLNELVEISHNNTEHLQAEGQSIIAYLSALLAFINEVNVAQHVDIDGLRAESGATASYSRYIQTVDRARFLLRKLELSTQALYDDSASLFMTIQQTHVPEPYYDLLHVDRSVQHHQIENLVSVISSNLAVTIDVMDGLFTVGREQANIGQAAYHESIKWRQSRLSIWDGNIDPFMQTPLPPTQEEDVVDLADAFARPGVRSKPSLSNASAGSTTLYENGTRSDLSLNMSERSRSEDPNEPITPTWPHQDAAGTEYVQPSSPLFDDFDDEGPSVKAHPRAAHKLMKLLGAEAPQHYLAKLTAEAKPWYLRPNYDQSEILIDPDGAVRAGTTTALVERLTAHEHGDPTFIKNFLMTFRSFMTLQDLFDLLVTRFWIQPPPNLNPTELADWKKLKQHVIRMRVLNTFKTMVTDEEMLEKDDLWILDKLKEFASDPEVVSAPAAKQLLILIERAGGDGPIKTTQMNLPSPPPPPILPKSSKKLKLLDIDPTELGRQLTLMEATLYKRIRPMECLMRSRESKPGKLQDNITSIIQLSNRIANWVADSILEREDSRKRAIIVKHFINVADRCRGLQNYSTMVAIISGLNTPPIRRLKRTWEQVNAKLMTQLSNCESTIDTNKNFANYRQTLASISPPAVPFIGVYLTTLTFINDGAEDKLAGQMINFRKRQKAAEVIQDIKRWQSMPFSLTSVGTILSFLEDSFNKYVDGVDYGDQFWNLSLEREPREREDEKMARLLQESGFL</sequence>
<dbReference type="InterPro" id="IPR036028">
    <property type="entry name" value="SH3-like_dom_sf"/>
</dbReference>
<dbReference type="InterPro" id="IPR023578">
    <property type="entry name" value="Ras_GEF_dom_sf"/>
</dbReference>
<dbReference type="SMART" id="SM00229">
    <property type="entry name" value="RasGEFN"/>
    <property type="match status" value="1"/>
</dbReference>
<dbReference type="Pfam" id="PF00018">
    <property type="entry name" value="SH3_1"/>
    <property type="match status" value="1"/>
</dbReference>
<dbReference type="CDD" id="cd00201">
    <property type="entry name" value="WW"/>
    <property type="match status" value="1"/>
</dbReference>
<evidence type="ECO:0000259" key="7">
    <source>
        <dbReference type="PROSITE" id="PS50009"/>
    </source>
</evidence>
<dbReference type="Proteomes" id="UP001385951">
    <property type="component" value="Unassembled WGS sequence"/>
</dbReference>
<dbReference type="Pfam" id="PF23518">
    <property type="entry name" value="WW_2"/>
    <property type="match status" value="1"/>
</dbReference>
<evidence type="ECO:0008006" key="12">
    <source>
        <dbReference type="Google" id="ProtNLM"/>
    </source>
</evidence>
<evidence type="ECO:0000256" key="5">
    <source>
        <dbReference type="SAM" id="MobiDB-lite"/>
    </source>
</evidence>
<dbReference type="SMART" id="SM00326">
    <property type="entry name" value="SH3"/>
    <property type="match status" value="1"/>
</dbReference>
<evidence type="ECO:0000256" key="3">
    <source>
        <dbReference type="PROSITE-ProRule" id="PRU00168"/>
    </source>
</evidence>
<dbReference type="CDD" id="cd11883">
    <property type="entry name" value="SH3_Sdc25"/>
    <property type="match status" value="1"/>
</dbReference>
<dbReference type="InterPro" id="IPR057827">
    <property type="entry name" value="WW_fungi"/>
</dbReference>
<dbReference type="PROSITE" id="PS50002">
    <property type="entry name" value="SH3"/>
    <property type="match status" value="1"/>
</dbReference>
<dbReference type="SUPFAM" id="SSF50044">
    <property type="entry name" value="SH3-domain"/>
    <property type="match status" value="1"/>
</dbReference>
<evidence type="ECO:0000256" key="4">
    <source>
        <dbReference type="PROSITE-ProRule" id="PRU00192"/>
    </source>
</evidence>
<dbReference type="PROSITE" id="PS50020">
    <property type="entry name" value="WW_DOMAIN_2"/>
    <property type="match status" value="1"/>
</dbReference>
<feature type="compositionally biased region" description="Low complexity" evidence="5">
    <location>
        <begin position="143"/>
        <end position="166"/>
    </location>
</feature>
<dbReference type="SMART" id="SM00456">
    <property type="entry name" value="WW"/>
    <property type="match status" value="2"/>
</dbReference>
<dbReference type="InterPro" id="IPR001895">
    <property type="entry name" value="RASGEF_cat_dom"/>
</dbReference>
<dbReference type="InterPro" id="IPR036964">
    <property type="entry name" value="RASGEF_cat_dom_sf"/>
</dbReference>
<dbReference type="CDD" id="cd00155">
    <property type="entry name" value="RasGEF"/>
    <property type="match status" value="1"/>
</dbReference>
<feature type="region of interest" description="Disordered" evidence="5">
    <location>
        <begin position="282"/>
        <end position="371"/>
    </location>
</feature>
<dbReference type="PROSITE" id="PS50009">
    <property type="entry name" value="RASGEF_CAT"/>
    <property type="match status" value="1"/>
</dbReference>
<evidence type="ECO:0000256" key="2">
    <source>
        <dbReference type="ARBA" id="ARBA00022658"/>
    </source>
</evidence>
<feature type="domain" description="WW" evidence="8">
    <location>
        <begin position="254"/>
        <end position="288"/>
    </location>
</feature>
<dbReference type="Pfam" id="PF25006">
    <property type="entry name" value="DUF7783"/>
    <property type="match status" value="1"/>
</dbReference>
<reference evidence="10 11" key="1">
    <citation type="submission" date="2022-09" db="EMBL/GenBank/DDBJ databases">
        <authorList>
            <person name="Palmer J.M."/>
        </authorList>
    </citation>
    <scope>NUCLEOTIDE SEQUENCE [LARGE SCALE GENOMIC DNA]</scope>
    <source>
        <strain evidence="10 11">DSM 7382</strain>
    </source>
</reference>
<evidence type="ECO:0000313" key="11">
    <source>
        <dbReference type="Proteomes" id="UP001385951"/>
    </source>
</evidence>
<dbReference type="InterPro" id="IPR000651">
    <property type="entry name" value="Ras-like_Gua-exchang_fac_N"/>
</dbReference>
<dbReference type="Gene3D" id="1.10.840.10">
    <property type="entry name" value="Ras guanine-nucleotide exchange factors catalytic domain"/>
    <property type="match status" value="1"/>
</dbReference>
<dbReference type="SUPFAM" id="SSF48366">
    <property type="entry name" value="Ras GEF"/>
    <property type="match status" value="1"/>
</dbReference>
<evidence type="ECO:0000259" key="9">
    <source>
        <dbReference type="PROSITE" id="PS50212"/>
    </source>
</evidence>
<dbReference type="PANTHER" id="PTHR23113">
    <property type="entry name" value="GUANINE NUCLEOTIDE EXCHANGE FACTOR"/>
    <property type="match status" value="1"/>
</dbReference>
<name>A0AAW0FNH4_9APHY</name>
<feature type="compositionally biased region" description="Polar residues" evidence="5">
    <location>
        <begin position="808"/>
        <end position="834"/>
    </location>
</feature>
<evidence type="ECO:0000259" key="8">
    <source>
        <dbReference type="PROSITE" id="PS50020"/>
    </source>
</evidence>
<keyword evidence="1 4" id="KW-0728">SH3 domain</keyword>
<dbReference type="CDD" id="cd06224">
    <property type="entry name" value="REM"/>
    <property type="match status" value="1"/>
</dbReference>
<dbReference type="FunFam" id="2.30.30.40:FF:000072">
    <property type="entry name" value="Unconventional Myosin IB"/>
    <property type="match status" value="1"/>
</dbReference>
<protein>
    <recommendedName>
        <fullName evidence="12">Ras GEF</fullName>
    </recommendedName>
</protein>
<organism evidence="10 11">
    <name type="scientific">Cerrena zonata</name>
    <dbReference type="NCBI Taxonomy" id="2478898"/>
    <lineage>
        <taxon>Eukaryota</taxon>
        <taxon>Fungi</taxon>
        <taxon>Dikarya</taxon>
        <taxon>Basidiomycota</taxon>
        <taxon>Agaricomycotina</taxon>
        <taxon>Agaricomycetes</taxon>
        <taxon>Polyporales</taxon>
        <taxon>Cerrenaceae</taxon>
        <taxon>Cerrena</taxon>
    </lineage>
</organism>
<dbReference type="GO" id="GO:0007265">
    <property type="term" value="P:Ras protein signal transduction"/>
    <property type="evidence" value="ECO:0007669"/>
    <property type="project" value="TreeGrafter"/>
</dbReference>
<dbReference type="InterPro" id="IPR001202">
    <property type="entry name" value="WW_dom"/>
</dbReference>
<dbReference type="GO" id="GO:0005085">
    <property type="term" value="F:guanyl-nucleotide exchange factor activity"/>
    <property type="evidence" value="ECO:0007669"/>
    <property type="project" value="UniProtKB-KW"/>
</dbReference>
<evidence type="ECO:0000256" key="1">
    <source>
        <dbReference type="ARBA" id="ARBA00022443"/>
    </source>
</evidence>
<gene>
    <name evidence="10" type="ORF">QCA50_014596</name>
</gene>
<dbReference type="SMART" id="SM00147">
    <property type="entry name" value="RasGEF"/>
    <property type="match status" value="1"/>
</dbReference>